<dbReference type="RefSeq" id="WP_268047965.1">
    <property type="nucleotide sequence ID" value="NZ_JAPQES010000001.1"/>
</dbReference>
<feature type="transmembrane region" description="Helical" evidence="1">
    <location>
        <begin position="95"/>
        <end position="115"/>
    </location>
</feature>
<gene>
    <name evidence="2" type="ORF">OXH55_02860</name>
</gene>
<protein>
    <submittedName>
        <fullName evidence="2">QueT transporter family protein</fullName>
    </submittedName>
</protein>
<comment type="caution">
    <text evidence="2">The sequence shown here is derived from an EMBL/GenBank/DDBJ whole genome shotgun (WGS) entry which is preliminary data.</text>
</comment>
<keyword evidence="1" id="KW-0812">Transmembrane</keyword>
<dbReference type="Proteomes" id="UP001079657">
    <property type="component" value="Unassembled WGS sequence"/>
</dbReference>
<name>A0ABT4CKX3_9CLOT</name>
<dbReference type="PIRSF" id="PIRSF031501">
    <property type="entry name" value="QueT"/>
    <property type="match status" value="1"/>
</dbReference>
<feature type="transmembrane region" description="Helical" evidence="1">
    <location>
        <begin position="52"/>
        <end position="83"/>
    </location>
</feature>
<keyword evidence="3" id="KW-1185">Reference proteome</keyword>
<feature type="transmembrane region" description="Helical" evidence="1">
    <location>
        <begin position="9"/>
        <end position="32"/>
    </location>
</feature>
<dbReference type="InterPro" id="IPR010387">
    <property type="entry name" value="QueT"/>
</dbReference>
<evidence type="ECO:0000313" key="3">
    <source>
        <dbReference type="Proteomes" id="UP001079657"/>
    </source>
</evidence>
<evidence type="ECO:0000313" key="2">
    <source>
        <dbReference type="EMBL" id="MCY6369588.1"/>
    </source>
</evidence>
<organism evidence="2 3">
    <name type="scientific">Clostridium ganghwense</name>
    <dbReference type="NCBI Taxonomy" id="312089"/>
    <lineage>
        <taxon>Bacteria</taxon>
        <taxon>Bacillati</taxon>
        <taxon>Bacillota</taxon>
        <taxon>Clostridia</taxon>
        <taxon>Eubacteriales</taxon>
        <taxon>Clostridiaceae</taxon>
        <taxon>Clostridium</taxon>
    </lineage>
</organism>
<keyword evidence="1" id="KW-1133">Transmembrane helix</keyword>
<evidence type="ECO:0000256" key="1">
    <source>
        <dbReference type="SAM" id="Phobius"/>
    </source>
</evidence>
<dbReference type="Pfam" id="PF06177">
    <property type="entry name" value="QueT"/>
    <property type="match status" value="1"/>
</dbReference>
<dbReference type="PANTHER" id="PTHR40044">
    <property type="entry name" value="INTEGRAL MEMBRANE PROTEIN-RELATED"/>
    <property type="match status" value="1"/>
</dbReference>
<reference evidence="2" key="1">
    <citation type="submission" date="2022-12" db="EMBL/GenBank/DDBJ databases">
        <authorList>
            <person name="Wang J."/>
        </authorList>
    </citation>
    <scope>NUCLEOTIDE SEQUENCE</scope>
    <source>
        <strain evidence="2">HY-42-06</strain>
    </source>
</reference>
<dbReference type="EMBL" id="JAPQES010000001">
    <property type="protein sequence ID" value="MCY6369588.1"/>
    <property type="molecule type" value="Genomic_DNA"/>
</dbReference>
<proteinExistence type="predicted"/>
<keyword evidence="1" id="KW-0472">Membrane</keyword>
<dbReference type="PANTHER" id="PTHR40044:SF1">
    <property type="entry name" value="INTEGRAL MEMBRANE PROTEIN"/>
    <property type="match status" value="1"/>
</dbReference>
<sequence length="165" mass="18115">MNRNIKTEILVKSAVVAGLYAVLTMTLGFMSYGPIQFRIAEVMTLLAFIDPLYIPGLVLGCAISNITSTIGIIDIIVGSFATLITVYLISKTKNLFIASLWPTINSVFVGAELYYVLGLPFWLSTLQVAIGEFVVVTLIGYPLFKYGILNNKNIVNTLKINKTNQ</sequence>
<accession>A0ABT4CKX3</accession>
<feature type="transmembrane region" description="Helical" evidence="1">
    <location>
        <begin position="121"/>
        <end position="144"/>
    </location>
</feature>